<keyword evidence="4" id="KW-0597">Phosphoprotein</keyword>
<accession>A0A5J4KUS9</accession>
<evidence type="ECO:0000256" key="4">
    <source>
        <dbReference type="ARBA" id="ARBA00022553"/>
    </source>
</evidence>
<dbReference type="InterPro" id="IPR000873">
    <property type="entry name" value="AMP-dep_synth/lig_dom"/>
</dbReference>
<dbReference type="FunFam" id="3.30.300.30:FF:000010">
    <property type="entry name" value="Enterobactin synthetase component F"/>
    <property type="match status" value="1"/>
</dbReference>
<dbReference type="NCBIfam" id="TIGR01733">
    <property type="entry name" value="AA-adenyl-dom"/>
    <property type="match status" value="2"/>
</dbReference>
<comment type="cofactor">
    <cofactor evidence="1">
        <name>pantetheine 4'-phosphate</name>
        <dbReference type="ChEBI" id="CHEBI:47942"/>
    </cofactor>
</comment>
<dbReference type="InterPro" id="IPR020845">
    <property type="entry name" value="AMP-binding_CS"/>
</dbReference>
<dbReference type="Gene3D" id="3.30.559.30">
    <property type="entry name" value="Nonribosomal peptide synthetase, condensation domain"/>
    <property type="match status" value="2"/>
</dbReference>
<dbReference type="CDD" id="cd19531">
    <property type="entry name" value="LCL_NRPS-like"/>
    <property type="match status" value="1"/>
</dbReference>
<dbReference type="Pfam" id="PF00668">
    <property type="entry name" value="Condensation"/>
    <property type="match status" value="2"/>
</dbReference>
<dbReference type="PROSITE" id="PS00455">
    <property type="entry name" value="AMP_BINDING"/>
    <property type="match status" value="2"/>
</dbReference>
<reference evidence="6 7" key="1">
    <citation type="submission" date="2019-10" db="EMBL/GenBank/DDBJ databases">
        <title>Dictyobacter vulcani sp. nov., within the class Ktedonobacteria, isolated from soil of volcanic Mt. Zao.</title>
        <authorList>
            <person name="Zheng Y."/>
            <person name="Wang C.M."/>
            <person name="Sakai Y."/>
            <person name="Abe K."/>
            <person name="Yokota A."/>
            <person name="Yabe S."/>
        </authorList>
    </citation>
    <scope>NUCLEOTIDE SEQUENCE [LARGE SCALE GENOMIC DNA]</scope>
    <source>
        <strain evidence="6 7">W12</strain>
    </source>
</reference>
<evidence type="ECO:0000313" key="6">
    <source>
        <dbReference type="EMBL" id="GER91675.1"/>
    </source>
</evidence>
<dbReference type="InterPro" id="IPR020806">
    <property type="entry name" value="PKS_PP-bd"/>
</dbReference>
<dbReference type="InterPro" id="IPR009081">
    <property type="entry name" value="PP-bd_ACP"/>
</dbReference>
<dbReference type="InterPro" id="IPR006162">
    <property type="entry name" value="Ppantetheine_attach_site"/>
</dbReference>
<dbReference type="InterPro" id="IPR025110">
    <property type="entry name" value="AMP-bd_C"/>
</dbReference>
<dbReference type="PROSITE" id="PS00012">
    <property type="entry name" value="PHOSPHOPANTETHEINE"/>
    <property type="match status" value="1"/>
</dbReference>
<organism evidence="6 7">
    <name type="scientific">Dictyobacter vulcani</name>
    <dbReference type="NCBI Taxonomy" id="2607529"/>
    <lineage>
        <taxon>Bacteria</taxon>
        <taxon>Bacillati</taxon>
        <taxon>Chloroflexota</taxon>
        <taxon>Ktedonobacteria</taxon>
        <taxon>Ktedonobacterales</taxon>
        <taxon>Dictyobacteraceae</taxon>
        <taxon>Dictyobacter</taxon>
    </lineage>
</organism>
<protein>
    <recommendedName>
        <fullName evidence="5">Carrier domain-containing protein</fullName>
    </recommendedName>
</protein>
<dbReference type="Pfam" id="PF00501">
    <property type="entry name" value="AMP-binding"/>
    <property type="match status" value="2"/>
</dbReference>
<dbReference type="FunFam" id="1.10.1200.10:FF:000005">
    <property type="entry name" value="Nonribosomal peptide synthetase 1"/>
    <property type="match status" value="1"/>
</dbReference>
<dbReference type="SUPFAM" id="SSF56801">
    <property type="entry name" value="Acetyl-CoA synthetase-like"/>
    <property type="match status" value="2"/>
</dbReference>
<dbReference type="GO" id="GO:0008610">
    <property type="term" value="P:lipid biosynthetic process"/>
    <property type="evidence" value="ECO:0007669"/>
    <property type="project" value="UniProtKB-ARBA"/>
</dbReference>
<evidence type="ECO:0000256" key="2">
    <source>
        <dbReference type="ARBA" id="ARBA00006432"/>
    </source>
</evidence>
<dbReference type="GO" id="GO:0044550">
    <property type="term" value="P:secondary metabolite biosynthetic process"/>
    <property type="evidence" value="ECO:0007669"/>
    <property type="project" value="UniProtKB-ARBA"/>
</dbReference>
<dbReference type="Pfam" id="PF00550">
    <property type="entry name" value="PP-binding"/>
    <property type="match status" value="1"/>
</dbReference>
<evidence type="ECO:0000313" key="7">
    <source>
        <dbReference type="Proteomes" id="UP000326912"/>
    </source>
</evidence>
<dbReference type="Gene3D" id="3.30.300.30">
    <property type="match status" value="2"/>
</dbReference>
<dbReference type="PROSITE" id="PS50075">
    <property type="entry name" value="CARRIER"/>
    <property type="match status" value="1"/>
</dbReference>
<dbReference type="EMBL" id="BKZW01000004">
    <property type="protein sequence ID" value="GER91675.1"/>
    <property type="molecule type" value="Genomic_DNA"/>
</dbReference>
<dbReference type="Gene3D" id="2.30.38.10">
    <property type="entry name" value="Luciferase, Domain 3"/>
    <property type="match status" value="1"/>
</dbReference>
<keyword evidence="7" id="KW-1185">Reference proteome</keyword>
<dbReference type="InterPro" id="IPR036736">
    <property type="entry name" value="ACP-like_sf"/>
</dbReference>
<dbReference type="InterPro" id="IPR023213">
    <property type="entry name" value="CAT-like_dom_sf"/>
</dbReference>
<dbReference type="PANTHER" id="PTHR45527:SF1">
    <property type="entry name" value="FATTY ACID SYNTHASE"/>
    <property type="match status" value="1"/>
</dbReference>
<dbReference type="FunFam" id="2.30.38.10:FF:000001">
    <property type="entry name" value="Non-ribosomal peptide synthetase PvdI"/>
    <property type="match status" value="1"/>
</dbReference>
<dbReference type="NCBIfam" id="NF003417">
    <property type="entry name" value="PRK04813.1"/>
    <property type="match status" value="2"/>
</dbReference>
<dbReference type="Proteomes" id="UP000326912">
    <property type="component" value="Unassembled WGS sequence"/>
</dbReference>
<keyword evidence="3" id="KW-0596">Phosphopantetheine</keyword>
<dbReference type="InterPro" id="IPR045851">
    <property type="entry name" value="AMP-bd_C_sf"/>
</dbReference>
<feature type="domain" description="Carrier" evidence="5">
    <location>
        <begin position="978"/>
        <end position="1053"/>
    </location>
</feature>
<dbReference type="Gene3D" id="3.40.50.980">
    <property type="match status" value="2"/>
</dbReference>
<dbReference type="SUPFAM" id="SSF52777">
    <property type="entry name" value="CoA-dependent acyltransferases"/>
    <property type="match status" value="4"/>
</dbReference>
<dbReference type="Pfam" id="PF13193">
    <property type="entry name" value="AMP-binding_C"/>
    <property type="match status" value="1"/>
</dbReference>
<dbReference type="Gene3D" id="3.30.559.10">
    <property type="entry name" value="Chloramphenicol acetyltransferase-like domain"/>
    <property type="match status" value="2"/>
</dbReference>
<dbReference type="InterPro" id="IPR001242">
    <property type="entry name" value="Condensation_dom"/>
</dbReference>
<dbReference type="Gene3D" id="3.40.50.12780">
    <property type="entry name" value="N-terminal domain of ligase-like"/>
    <property type="match status" value="1"/>
</dbReference>
<dbReference type="GO" id="GO:0043041">
    <property type="term" value="P:amino acid activation for nonribosomal peptide biosynthetic process"/>
    <property type="evidence" value="ECO:0007669"/>
    <property type="project" value="TreeGrafter"/>
</dbReference>
<name>A0A5J4KUS9_9CHLR</name>
<gene>
    <name evidence="6" type="ORF">KDW_58370</name>
</gene>
<proteinExistence type="inferred from homology"/>
<sequence>MEVSLRGSRLSLQQTRLWPFSQENQNAYLVQGVISLNGSLQAPLVQRAVQQLVERHEILHTVFRSLPGMDFPMQIVGSPEFSWRQTEITESLAVAEQQAYLQSLLPSLQQGVDLEQGPLLAVQLLDFVTTGQQYLLVQLPALCADAAGLQAFSSELAQEYQACLSGSVSSEEEPLQYADVAAWQNELFEEDEAEEHCSFWQHVQLSALEVFSLPGSQVSSKQTSATFTPQIYDFAFSPALYTELQAASQQLEVAPENILLAGWQLFLARLTNQEELVTGVAYTGRSYEELQGALGLYTRVLPFTTFVDQSSTFAQLVRQVDLTATEAEQRQLYFSWDKLNTQQRVTFPTHFAYLPRVQNVEDTTVVFELTNIVSSHSEPFVLKLEVLEQQAGLQVRFHFDANAYTVSQVEQFASSFLTLFHNALNGQNSEVQRLALFTAEEEVSIVQQFSGPRTVFAHGTLVELFEQQVALHPEWPALTSNHETLTYAEVNGWANRLAVALQKRGVAPNVLVGLCASRSIETVVGLLAILKAGGAYVALDPQLPAQRLGYQLKDTGVQVVVSQVFSQDLFTDFEVEVLPVEAYQNSQNSQVVANPQVALNPTDLAYVIYTSGSTGTPKGVLLTQQNVSNYIQSLQQQLNWQAGWQFATVSTLAADLGNTVIFGSLVSGGCLHILDYETVTSAQLWSEYVRSHPIDVLKIVPSHLNALLAASDNGLEILPRKQLILGGESLTGTLLARLAESGATCEVINHYGPTETTVGVLVNVLGPVQSEWKRADKAVLPLGLPLNNINVVIVNNGGQLVPVGVAGELYIAGAGVAQGYLNQPELTAAKFVELGWAPQPQQRFYRTGDLARYGSDGKIEFLGRADSQVKVRGYRVELGEIEQVLREHEQVEESVVLLREDLVGEQRLVAYVVLKHASAEVDSALLVSFVQDRLPAYMVPTAVVVLASLPLTPNGKIDRRRLPEPEEALPVVTDLYVAPRNPVEELLAGIWSEVLNVRRVGIFDNFFALGGHSLLATQIISRMRTTVGIEIPILKLFEEPTVAGLARRVNDLMLQAVGEPGINQTPEIQAIPRDQVLPLSFAQQRLWFLEQLNPGTIAYNKHIALRLTGSLHVPALEFSLNEIIRRHESLRTTFATLNGQTTQVIHDSAPLSLPVFTVLDAVGVQNVEEDQTLTRLIRECVDQPFDLVTGPLLRVQLFKLEAEEHILVLTMHHIVSDAWSNSIFLSELSDLYTASIKGEQAELAALPIQYADFAAWQQEYLQGGVLDAHLNYWKQQLQNVETLDLPTDRPRSALPSGHARHFPFTFNGELQEKLQDLSRNSGSTLFMTLLAGFQVLLARYSGQDDISVGSPIANRNRAEIEGLIGFFVNMLVLRSDLSSNPTFVELLKQVRETALRAFTHQDLPFEKIVEELHPDRNLSVNPLFQVSFSLQNTPAAELNLPGLVLTPVNTLDATTKVDLELHMWETAENLQGTLIYNTDLFDTVTIEQFVAQFEVLLNSIVTDPNRPIGGLPLLSQENQEKLTGWNEVKAPFQVTLLTQEYVEQQAAQRPQALAVRTVEAELTYEQLNIRANLLAHFLQAQHVGPEQVVGVCLPRSTEMFVALLAVLKAGGAYLPIDPVYPAERINYMLQDAGAQIVLTESSLAALVSVEGMLVWNLDTQWSELVDYATSNPAVVAGPDNLAYMIYTSGSTGRPKGVQITQENLLNLVHWHQQSYAVTPDDRATQLAGVAFDACVWEVWPYLTAGASLFVPDEQTRLSPELLQRWLNEQAITISFLPTPLAEQLLAQKPEDSTLRFLLTGGDALQRRPQANTPFTLVNHYGPTEATVLATAGVVEEQDLGSLRVPSIGRAVAHSSVYVLDQHLQKVPVGVVGELYIGGAGVGRGYQGRADLTAERFVPDPYDQQATGKRLYRTGDLVRFLHDGQIEFQGRADDQIKVRGFRIELGEIGTVLAQYPDLEESVVTVATTPAGQKQLVAYLLVKPGWSVTSPSSRISWHNICPNTCCHRSS</sequence>
<evidence type="ECO:0000256" key="1">
    <source>
        <dbReference type="ARBA" id="ARBA00001957"/>
    </source>
</evidence>
<dbReference type="InterPro" id="IPR042099">
    <property type="entry name" value="ANL_N_sf"/>
</dbReference>
<evidence type="ECO:0000256" key="3">
    <source>
        <dbReference type="ARBA" id="ARBA00022450"/>
    </source>
</evidence>
<dbReference type="SMART" id="SM00823">
    <property type="entry name" value="PKS_PP"/>
    <property type="match status" value="1"/>
</dbReference>
<dbReference type="InterPro" id="IPR010071">
    <property type="entry name" value="AA_adenyl_dom"/>
</dbReference>
<dbReference type="GO" id="GO:0031177">
    <property type="term" value="F:phosphopantetheine binding"/>
    <property type="evidence" value="ECO:0007669"/>
    <property type="project" value="InterPro"/>
</dbReference>
<dbReference type="FunFam" id="3.40.50.980:FF:000001">
    <property type="entry name" value="Non-ribosomal peptide synthetase"/>
    <property type="match status" value="2"/>
</dbReference>
<dbReference type="GO" id="GO:0005737">
    <property type="term" value="C:cytoplasm"/>
    <property type="evidence" value="ECO:0007669"/>
    <property type="project" value="TreeGrafter"/>
</dbReference>
<dbReference type="FunFam" id="3.30.559.30:FF:000001">
    <property type="entry name" value="Non-ribosomal peptide synthetase"/>
    <property type="match status" value="1"/>
</dbReference>
<evidence type="ECO:0000259" key="5">
    <source>
        <dbReference type="PROSITE" id="PS50075"/>
    </source>
</evidence>
<comment type="similarity">
    <text evidence="2">Belongs to the ATP-dependent AMP-binding enzyme family.</text>
</comment>
<dbReference type="Gene3D" id="1.10.1200.10">
    <property type="entry name" value="ACP-like"/>
    <property type="match status" value="1"/>
</dbReference>
<dbReference type="GO" id="GO:0003824">
    <property type="term" value="F:catalytic activity"/>
    <property type="evidence" value="ECO:0007669"/>
    <property type="project" value="InterPro"/>
</dbReference>
<dbReference type="CDD" id="cd05930">
    <property type="entry name" value="A_NRPS"/>
    <property type="match status" value="2"/>
</dbReference>
<dbReference type="SUPFAM" id="SSF47336">
    <property type="entry name" value="ACP-like"/>
    <property type="match status" value="1"/>
</dbReference>
<dbReference type="FunFam" id="3.40.50.12780:FF:000012">
    <property type="entry name" value="Non-ribosomal peptide synthetase"/>
    <property type="match status" value="1"/>
</dbReference>
<dbReference type="RefSeq" id="WP_151759296.1">
    <property type="nucleotide sequence ID" value="NZ_BKZW01000004.1"/>
</dbReference>
<comment type="caution">
    <text evidence="6">The sequence shown here is derived from an EMBL/GenBank/DDBJ whole genome shotgun (WGS) entry which is preliminary data.</text>
</comment>
<dbReference type="PANTHER" id="PTHR45527">
    <property type="entry name" value="NONRIBOSOMAL PEPTIDE SYNTHETASE"/>
    <property type="match status" value="1"/>
</dbReference>